<keyword evidence="5" id="KW-0862">Zinc</keyword>
<dbReference type="PANTHER" id="PTHR24376">
    <property type="entry name" value="ZINC FINGER PROTEIN"/>
    <property type="match status" value="1"/>
</dbReference>
<feature type="compositionally biased region" description="Basic and acidic residues" evidence="8">
    <location>
        <begin position="125"/>
        <end position="136"/>
    </location>
</feature>
<feature type="domain" description="C2H2-type" evidence="9">
    <location>
        <begin position="299"/>
        <end position="321"/>
    </location>
</feature>
<dbReference type="FunFam" id="3.30.160.60:FF:000125">
    <property type="entry name" value="Putative zinc finger protein 143"/>
    <property type="match status" value="1"/>
</dbReference>
<name>A0A1Q3F945_CULTA</name>
<keyword evidence="6" id="KW-0539">Nucleus</keyword>
<dbReference type="PANTHER" id="PTHR24376:SF235">
    <property type="entry name" value="C2H2-TYPE DOMAIN-CONTAINING PROTEIN"/>
    <property type="match status" value="1"/>
</dbReference>
<evidence type="ECO:0000256" key="4">
    <source>
        <dbReference type="ARBA" id="ARBA00022771"/>
    </source>
</evidence>
<feature type="domain" description="C2H2-type" evidence="9">
    <location>
        <begin position="415"/>
        <end position="442"/>
    </location>
</feature>
<feature type="domain" description="C2H2-type" evidence="9">
    <location>
        <begin position="327"/>
        <end position="355"/>
    </location>
</feature>
<evidence type="ECO:0000256" key="5">
    <source>
        <dbReference type="ARBA" id="ARBA00022833"/>
    </source>
</evidence>
<feature type="domain" description="C2H2-type" evidence="9">
    <location>
        <begin position="384"/>
        <end position="412"/>
    </location>
</feature>
<accession>A0A1Q3F945</accession>
<evidence type="ECO:0000256" key="3">
    <source>
        <dbReference type="ARBA" id="ARBA00022737"/>
    </source>
</evidence>
<dbReference type="PROSITE" id="PS50157">
    <property type="entry name" value="ZINC_FINGER_C2H2_2"/>
    <property type="match status" value="8"/>
</dbReference>
<evidence type="ECO:0000313" key="10">
    <source>
        <dbReference type="EMBL" id="JAV24062.1"/>
    </source>
</evidence>
<keyword evidence="4 7" id="KW-0863">Zinc-finger</keyword>
<protein>
    <submittedName>
        <fullName evidence="10">Putative transcription factor hamlet</fullName>
    </submittedName>
</protein>
<dbReference type="GO" id="GO:0008270">
    <property type="term" value="F:zinc ion binding"/>
    <property type="evidence" value="ECO:0007669"/>
    <property type="project" value="UniProtKB-KW"/>
</dbReference>
<evidence type="ECO:0000256" key="8">
    <source>
        <dbReference type="SAM" id="MobiDB-lite"/>
    </source>
</evidence>
<dbReference type="SUPFAM" id="SSF57667">
    <property type="entry name" value="beta-beta-alpha zinc fingers"/>
    <property type="match status" value="4"/>
</dbReference>
<feature type="domain" description="C2H2-type" evidence="9">
    <location>
        <begin position="152"/>
        <end position="180"/>
    </location>
</feature>
<dbReference type="Pfam" id="PF12171">
    <property type="entry name" value="zf-C2H2_jaz"/>
    <property type="match status" value="1"/>
</dbReference>
<dbReference type="FunFam" id="3.30.160.60:FF:000446">
    <property type="entry name" value="Zinc finger protein"/>
    <property type="match status" value="1"/>
</dbReference>
<organism evidence="10">
    <name type="scientific">Culex tarsalis</name>
    <name type="common">Encephalitis mosquito</name>
    <dbReference type="NCBI Taxonomy" id="7177"/>
    <lineage>
        <taxon>Eukaryota</taxon>
        <taxon>Metazoa</taxon>
        <taxon>Ecdysozoa</taxon>
        <taxon>Arthropoda</taxon>
        <taxon>Hexapoda</taxon>
        <taxon>Insecta</taxon>
        <taxon>Pterygota</taxon>
        <taxon>Neoptera</taxon>
        <taxon>Endopterygota</taxon>
        <taxon>Diptera</taxon>
        <taxon>Nematocera</taxon>
        <taxon>Culicoidea</taxon>
        <taxon>Culicidae</taxon>
        <taxon>Culicinae</taxon>
        <taxon>Culicini</taxon>
        <taxon>Culex</taxon>
        <taxon>Culex</taxon>
    </lineage>
</organism>
<feature type="domain" description="C2H2-type" evidence="9">
    <location>
        <begin position="196"/>
        <end position="219"/>
    </location>
</feature>
<comment type="subcellular location">
    <subcellularLocation>
        <location evidence="1">Nucleus</location>
    </subcellularLocation>
</comment>
<keyword evidence="2" id="KW-0479">Metal-binding</keyword>
<evidence type="ECO:0000256" key="1">
    <source>
        <dbReference type="ARBA" id="ARBA00004123"/>
    </source>
</evidence>
<evidence type="ECO:0000259" key="9">
    <source>
        <dbReference type="PROSITE" id="PS50157"/>
    </source>
</evidence>
<dbReference type="GO" id="GO:0001228">
    <property type="term" value="F:DNA-binding transcription activator activity, RNA polymerase II-specific"/>
    <property type="evidence" value="ECO:0007669"/>
    <property type="project" value="TreeGrafter"/>
</dbReference>
<dbReference type="Pfam" id="PF00096">
    <property type="entry name" value="zf-C2H2"/>
    <property type="match status" value="1"/>
</dbReference>
<dbReference type="InterPro" id="IPR013087">
    <property type="entry name" value="Znf_C2H2_type"/>
</dbReference>
<keyword evidence="3" id="KW-0677">Repeat</keyword>
<dbReference type="Gene3D" id="3.30.160.60">
    <property type="entry name" value="Classic Zinc Finger"/>
    <property type="match status" value="6"/>
</dbReference>
<evidence type="ECO:0000256" key="6">
    <source>
        <dbReference type="ARBA" id="ARBA00023242"/>
    </source>
</evidence>
<feature type="region of interest" description="Disordered" evidence="8">
    <location>
        <begin position="114"/>
        <end position="152"/>
    </location>
</feature>
<dbReference type="GO" id="GO:0000978">
    <property type="term" value="F:RNA polymerase II cis-regulatory region sequence-specific DNA binding"/>
    <property type="evidence" value="ECO:0007669"/>
    <property type="project" value="TreeGrafter"/>
</dbReference>
<dbReference type="AlphaFoldDB" id="A0A1Q3F945"/>
<proteinExistence type="predicted"/>
<dbReference type="InterPro" id="IPR036236">
    <property type="entry name" value="Znf_C2H2_sf"/>
</dbReference>
<evidence type="ECO:0000256" key="7">
    <source>
        <dbReference type="PROSITE-ProRule" id="PRU00042"/>
    </source>
</evidence>
<dbReference type="SMART" id="SM00355">
    <property type="entry name" value="ZnF_C2H2"/>
    <property type="match status" value="11"/>
</dbReference>
<evidence type="ECO:0000256" key="2">
    <source>
        <dbReference type="ARBA" id="ARBA00022723"/>
    </source>
</evidence>
<dbReference type="InterPro" id="IPR022755">
    <property type="entry name" value="Znf_C2H2_jaz"/>
</dbReference>
<dbReference type="PROSITE" id="PS00028">
    <property type="entry name" value="ZINC_FINGER_C2H2_1"/>
    <property type="match status" value="8"/>
</dbReference>
<dbReference type="EMBL" id="GFDL01010983">
    <property type="protein sequence ID" value="JAV24062.1"/>
    <property type="molecule type" value="Transcribed_RNA"/>
</dbReference>
<feature type="domain" description="C2H2-type" evidence="9">
    <location>
        <begin position="357"/>
        <end position="384"/>
    </location>
</feature>
<feature type="domain" description="C2H2-type" evidence="9">
    <location>
        <begin position="443"/>
        <end position="472"/>
    </location>
</feature>
<dbReference type="GO" id="GO:0005634">
    <property type="term" value="C:nucleus"/>
    <property type="evidence" value="ECO:0007669"/>
    <property type="project" value="UniProtKB-SubCell"/>
</dbReference>
<sequence length="505" mass="58546">MDYVRIPEPVKQEPDITTTMTNFKQEPAEVQEDVKLHEEAEFKSYEPYEPKVVSKENGVTYEIIHIKQEPESISDNHLADEDIKQEIIELGEYELNDPAEDSKNGVIDSCDIESARETNVSNEPPKSKDFTIKQENPDSPPANKSKNSCPRKECEHCGKTFVYQYRLALHRIQKHGSTETPVANTPVRSTTLPRNFHCDQCDKSYHLQTNLDIHKVKVHGVGEAPPRKTEYVKHTCKHCKKQITGWTSLVYHLKFVHGESIDKSQFVKCTACLKKFASAEEMAEHLCLKGVSREKERPFKCDLCGKAYPAKIHLEGHYSIHPEYHNVKCDECPKGFFNERELNCHKRHIHKAEESYIECVTCNKRFKNQNTWRRHQETHGGRDYCCEQCGKKFKTRNSLKSHLRDIHTGRGDPEIACTLCGKTMKGKRVLQKHMQYHHNDQRFTCSFPSCGKTFIRGFSLKVHEQTHTKDYSFKCRFCEYGAVRRNLVVLHEQQKHSQLAEEDVP</sequence>
<reference evidence="10" key="1">
    <citation type="submission" date="2017-01" db="EMBL/GenBank/DDBJ databases">
        <title>A deep insight into the sialotranscriptome of adult male and female Cluex tarsalis mosquitoes.</title>
        <authorList>
            <person name="Ribeiro J.M."/>
            <person name="Moreira F."/>
            <person name="Bernard K.A."/>
            <person name="Calvo E."/>
        </authorList>
    </citation>
    <scope>NUCLEOTIDE SEQUENCE</scope>
    <source>
        <strain evidence="10">Kern County</strain>
        <tissue evidence="10">Salivary glands</tissue>
    </source>
</reference>